<dbReference type="PANTHER" id="PTHR15497">
    <property type="entry name" value="3-HYDROXYANTHRANILATE 3,4-DIOXYGENASE"/>
    <property type="match status" value="1"/>
</dbReference>
<dbReference type="GO" id="GO:0000334">
    <property type="term" value="F:3-hydroxyanthranilate 3,4-dioxygenase activity"/>
    <property type="evidence" value="ECO:0007669"/>
    <property type="project" value="UniProtKB-EC"/>
</dbReference>
<dbReference type="SUPFAM" id="SSF51182">
    <property type="entry name" value="RmlC-like cupins"/>
    <property type="match status" value="1"/>
</dbReference>
<organism evidence="8 9">
    <name type="scientific">Robiginitalea marina</name>
    <dbReference type="NCBI Taxonomy" id="2954105"/>
    <lineage>
        <taxon>Bacteria</taxon>
        <taxon>Pseudomonadati</taxon>
        <taxon>Bacteroidota</taxon>
        <taxon>Flavobacteriia</taxon>
        <taxon>Flavobacteriales</taxon>
        <taxon>Flavobacteriaceae</taxon>
        <taxon>Robiginitalea</taxon>
    </lineage>
</organism>
<evidence type="ECO:0000256" key="3">
    <source>
        <dbReference type="ARBA" id="ARBA00022723"/>
    </source>
</evidence>
<feature type="binding site" evidence="7">
    <location>
        <position position="57"/>
    </location>
    <ligand>
        <name>Fe cation</name>
        <dbReference type="ChEBI" id="CHEBI:24875"/>
        <label>1</label>
        <note>catalytic</note>
    </ligand>
</feature>
<feature type="binding site" evidence="7">
    <location>
        <position position="125"/>
    </location>
    <ligand>
        <name>Fe cation</name>
        <dbReference type="ChEBI" id="CHEBI:24875"/>
        <label>2</label>
    </ligand>
</feature>
<comment type="similarity">
    <text evidence="7">Belongs to the 3-HAO family.</text>
</comment>
<dbReference type="RefSeq" id="WP_252740817.1">
    <property type="nucleotide sequence ID" value="NZ_JAMXIB010000004.1"/>
</dbReference>
<keyword evidence="3 7" id="KW-0479">Metal-binding</keyword>
<keyword evidence="4 7" id="KW-0223">Dioxygenase</keyword>
<protein>
    <recommendedName>
        <fullName evidence="7">3-hydroxyanthranilate 3,4-dioxygenase</fullName>
        <ecNumber evidence="7">1.13.11.6</ecNumber>
    </recommendedName>
    <alternativeName>
        <fullName evidence="7">3-hydroxyanthranilate oxygenase</fullName>
        <shortName evidence="7">3-HAO</shortName>
    </alternativeName>
    <alternativeName>
        <fullName evidence="7">3-hydroxyanthranilic acid dioxygenase</fullName>
        <shortName evidence="7">HAD</shortName>
    </alternativeName>
</protein>
<dbReference type="Pfam" id="PF06052">
    <property type="entry name" value="3-HAO"/>
    <property type="match status" value="1"/>
</dbReference>
<keyword evidence="5 7" id="KW-0560">Oxidoreductase</keyword>
<evidence type="ECO:0000313" key="8">
    <source>
        <dbReference type="EMBL" id="MCO5724438.1"/>
    </source>
</evidence>
<comment type="function">
    <text evidence="1 7">Catalyzes the oxidative ring opening of 3-hydroxyanthranilate to 2-amino-3-carboxymuconate semialdehyde, which spontaneously cyclizes to quinolinate.</text>
</comment>
<evidence type="ECO:0000256" key="7">
    <source>
        <dbReference type="HAMAP-Rule" id="MF_00825"/>
    </source>
</evidence>
<feature type="binding site" evidence="7">
    <location>
        <position position="47"/>
    </location>
    <ligand>
        <name>O2</name>
        <dbReference type="ChEBI" id="CHEBI:15379"/>
    </ligand>
</feature>
<dbReference type="NCBIfam" id="TIGR03037">
    <property type="entry name" value="anthran_nbaC"/>
    <property type="match status" value="1"/>
</dbReference>
<dbReference type="PANTHER" id="PTHR15497:SF1">
    <property type="entry name" value="3-HYDROXYANTHRANILATE 3,4-DIOXYGENASE"/>
    <property type="match status" value="1"/>
</dbReference>
<evidence type="ECO:0000256" key="4">
    <source>
        <dbReference type="ARBA" id="ARBA00022964"/>
    </source>
</evidence>
<reference evidence="8 9" key="1">
    <citation type="submission" date="2022-06" db="EMBL/GenBank/DDBJ databases">
        <authorList>
            <person name="Xuan X."/>
        </authorList>
    </citation>
    <scope>NUCLEOTIDE SEQUENCE [LARGE SCALE GENOMIC DNA]</scope>
    <source>
        <strain evidence="8 9">2V75</strain>
    </source>
</reference>
<dbReference type="EMBL" id="JAMXIB010000004">
    <property type="protein sequence ID" value="MCO5724438.1"/>
    <property type="molecule type" value="Genomic_DNA"/>
</dbReference>
<accession>A0ABT1AZ10</accession>
<keyword evidence="2 7" id="KW-0662">Pyridine nucleotide biosynthesis</keyword>
<keyword evidence="9" id="KW-1185">Reference proteome</keyword>
<feature type="binding site" evidence="7">
    <location>
        <position position="165"/>
    </location>
    <ligand>
        <name>Fe cation</name>
        <dbReference type="ChEBI" id="CHEBI:24875"/>
        <label>2</label>
    </ligand>
</feature>
<dbReference type="InterPro" id="IPR014710">
    <property type="entry name" value="RmlC-like_jellyroll"/>
</dbReference>
<evidence type="ECO:0000256" key="1">
    <source>
        <dbReference type="ARBA" id="ARBA00002752"/>
    </source>
</evidence>
<feature type="binding site" evidence="7">
    <location>
        <position position="128"/>
    </location>
    <ligand>
        <name>Fe cation</name>
        <dbReference type="ChEBI" id="CHEBI:24875"/>
        <label>2</label>
    </ligand>
</feature>
<dbReference type="CDD" id="cd06123">
    <property type="entry name" value="cupin_HAO"/>
    <property type="match status" value="1"/>
</dbReference>
<dbReference type="Gene3D" id="2.60.120.10">
    <property type="entry name" value="Jelly Rolls"/>
    <property type="match status" value="1"/>
</dbReference>
<dbReference type="Proteomes" id="UP001206312">
    <property type="component" value="Unassembled WGS sequence"/>
</dbReference>
<evidence type="ECO:0000256" key="5">
    <source>
        <dbReference type="ARBA" id="ARBA00023002"/>
    </source>
</evidence>
<comment type="cofactor">
    <cofactor evidence="7">
        <name>Fe(2+)</name>
        <dbReference type="ChEBI" id="CHEBI:29033"/>
    </cofactor>
    <text evidence="7">Binds 2 Fe(2+) ions per subunit.</text>
</comment>
<dbReference type="EC" id="1.13.11.6" evidence="7"/>
<comment type="caution">
    <text evidence="8">The sequence shown here is derived from an EMBL/GenBank/DDBJ whole genome shotgun (WGS) entry which is preliminary data.</text>
</comment>
<comment type="pathway">
    <text evidence="7">Cofactor biosynthesis; NAD(+) biosynthesis; quinolinate from L-kynurenine: step 3/3.</text>
</comment>
<feature type="binding site" evidence="7">
    <location>
        <position position="99"/>
    </location>
    <ligand>
        <name>substrate</name>
    </ligand>
</feature>
<feature type="binding site" evidence="7">
    <location>
        <position position="57"/>
    </location>
    <ligand>
        <name>substrate</name>
    </ligand>
</feature>
<dbReference type="NCBIfam" id="NF009763">
    <property type="entry name" value="PRK13264.1"/>
    <property type="match status" value="1"/>
</dbReference>
<dbReference type="InterPro" id="IPR010329">
    <property type="entry name" value="3hydroanth_dOase"/>
</dbReference>
<feature type="binding site" evidence="7">
    <location>
        <position position="109"/>
    </location>
    <ligand>
        <name>substrate</name>
    </ligand>
</feature>
<comment type="catalytic activity">
    <reaction evidence="7">
        <text>3-hydroxyanthranilate + O2 = (2Z,4Z)-2-amino-3-carboxymuconate 6-semialdehyde</text>
        <dbReference type="Rhea" id="RHEA:17953"/>
        <dbReference type="ChEBI" id="CHEBI:15379"/>
        <dbReference type="ChEBI" id="CHEBI:36559"/>
        <dbReference type="ChEBI" id="CHEBI:77612"/>
        <dbReference type="EC" id="1.13.11.6"/>
    </reaction>
</comment>
<sequence>MKITPPFNLLEWVDTHRDELKPPVGNRNLFKEATDYIVMVVAGPNARKDYHYNETEELFYQLEGTIEVHVQENGMKKTMKLGPGDLYLHPAGVPHSPVRHPGSIGLVVERRRERLNLKDGLLWYCEQCNHKLHEVYFTLRDIEQDFLPHFRHFYNSQALRTCERCGTVMEADERFVARPDP</sequence>
<gene>
    <name evidence="7" type="primary">nbaC</name>
    <name evidence="8" type="ORF">NG653_06200</name>
</gene>
<name>A0ABT1AZ10_9FLAO</name>
<evidence type="ECO:0000313" key="9">
    <source>
        <dbReference type="Proteomes" id="UP001206312"/>
    </source>
</evidence>
<evidence type="ECO:0000256" key="2">
    <source>
        <dbReference type="ARBA" id="ARBA00022642"/>
    </source>
</evidence>
<dbReference type="HAMAP" id="MF_00825">
    <property type="entry name" value="3_HAO"/>
    <property type="match status" value="1"/>
</dbReference>
<evidence type="ECO:0000256" key="6">
    <source>
        <dbReference type="ARBA" id="ARBA00023004"/>
    </source>
</evidence>
<feature type="binding site" evidence="7">
    <location>
        <position position="162"/>
    </location>
    <ligand>
        <name>Fe cation</name>
        <dbReference type="ChEBI" id="CHEBI:24875"/>
        <label>2</label>
    </ligand>
</feature>
<dbReference type="InterPro" id="IPR011051">
    <property type="entry name" value="RmlC_Cupin_sf"/>
</dbReference>
<feature type="binding site" evidence="7">
    <location>
        <position position="51"/>
    </location>
    <ligand>
        <name>Fe cation</name>
        <dbReference type="ChEBI" id="CHEBI:24875"/>
        <label>1</label>
        <note>catalytic</note>
    </ligand>
</feature>
<keyword evidence="6 7" id="KW-0408">Iron</keyword>
<proteinExistence type="inferred from homology"/>
<feature type="binding site" evidence="7">
    <location>
        <position position="95"/>
    </location>
    <ligand>
        <name>Fe cation</name>
        <dbReference type="ChEBI" id="CHEBI:24875"/>
        <label>1</label>
        <note>catalytic</note>
    </ligand>
</feature>